<evidence type="ECO:0000313" key="7">
    <source>
        <dbReference type="EMBL" id="RJP58140.1"/>
    </source>
</evidence>
<name>A0A3A4QW18_9BACT</name>
<dbReference type="InterPro" id="IPR005822">
    <property type="entry name" value="Ribosomal_uL13"/>
</dbReference>
<evidence type="ECO:0000256" key="5">
    <source>
        <dbReference type="ARBA" id="ARBA00035201"/>
    </source>
</evidence>
<dbReference type="PANTHER" id="PTHR11545:SF2">
    <property type="entry name" value="LARGE RIBOSOMAL SUBUNIT PROTEIN UL13M"/>
    <property type="match status" value="1"/>
</dbReference>
<dbReference type="GO" id="GO:0003729">
    <property type="term" value="F:mRNA binding"/>
    <property type="evidence" value="ECO:0007669"/>
    <property type="project" value="TreeGrafter"/>
</dbReference>
<dbReference type="InterPro" id="IPR005823">
    <property type="entry name" value="Ribosomal_uL13_bac-type"/>
</dbReference>
<keyword evidence="4 6" id="KW-0687">Ribonucleoprotein</keyword>
<dbReference type="Proteomes" id="UP000266426">
    <property type="component" value="Unassembled WGS sequence"/>
</dbReference>
<dbReference type="PANTHER" id="PTHR11545">
    <property type="entry name" value="RIBOSOMAL PROTEIN L13"/>
    <property type="match status" value="1"/>
</dbReference>
<organism evidence="7 8">
    <name type="scientific">Candidatus Auribacter fodinae</name>
    <dbReference type="NCBI Taxonomy" id="2093366"/>
    <lineage>
        <taxon>Bacteria</taxon>
        <taxon>Pseudomonadati</taxon>
        <taxon>Candidatus Auribacterota</taxon>
        <taxon>Candidatus Auribacteria</taxon>
        <taxon>Candidatus Auribacterales</taxon>
        <taxon>Candidatus Auribacteraceae</taxon>
        <taxon>Candidatus Auribacter</taxon>
    </lineage>
</organism>
<dbReference type="InterPro" id="IPR036899">
    <property type="entry name" value="Ribosomal_uL13_sf"/>
</dbReference>
<gene>
    <name evidence="6" type="primary">rplM</name>
    <name evidence="7" type="ORF">C4541_08915</name>
</gene>
<keyword evidence="3 6" id="KW-0689">Ribosomal protein</keyword>
<reference evidence="7 8" key="1">
    <citation type="journal article" date="2017" name="ISME J.">
        <title>Energy and carbon metabolisms in a deep terrestrial subsurface fluid microbial community.</title>
        <authorList>
            <person name="Momper L."/>
            <person name="Jungbluth S.P."/>
            <person name="Lee M.D."/>
            <person name="Amend J.P."/>
        </authorList>
    </citation>
    <scope>NUCLEOTIDE SEQUENCE [LARGE SCALE GENOMIC DNA]</scope>
    <source>
        <strain evidence="7">SURF_26</strain>
    </source>
</reference>
<dbReference type="GO" id="GO:0006412">
    <property type="term" value="P:translation"/>
    <property type="evidence" value="ECO:0007669"/>
    <property type="project" value="UniProtKB-UniRule"/>
</dbReference>
<evidence type="ECO:0000256" key="2">
    <source>
        <dbReference type="ARBA" id="ARBA00011838"/>
    </source>
</evidence>
<dbReference type="NCBIfam" id="TIGR01066">
    <property type="entry name" value="rplM_bact"/>
    <property type="match status" value="1"/>
</dbReference>
<comment type="function">
    <text evidence="6">This protein is one of the early assembly proteins of the 50S ribosomal subunit, although it is not seen to bind rRNA by itself. It is important during the early stages of 50S assembly.</text>
</comment>
<accession>A0A3A4QW18</accession>
<evidence type="ECO:0000313" key="8">
    <source>
        <dbReference type="Proteomes" id="UP000266426"/>
    </source>
</evidence>
<dbReference type="GO" id="GO:0022625">
    <property type="term" value="C:cytosolic large ribosomal subunit"/>
    <property type="evidence" value="ECO:0007669"/>
    <property type="project" value="TreeGrafter"/>
</dbReference>
<dbReference type="Gene3D" id="3.90.1180.10">
    <property type="entry name" value="Ribosomal protein L13"/>
    <property type="match status" value="1"/>
</dbReference>
<dbReference type="GO" id="GO:0017148">
    <property type="term" value="P:negative regulation of translation"/>
    <property type="evidence" value="ECO:0007669"/>
    <property type="project" value="TreeGrafter"/>
</dbReference>
<protein>
    <recommendedName>
        <fullName evidence="5 6">Large ribosomal subunit protein uL13</fullName>
    </recommendedName>
</protein>
<dbReference type="GO" id="GO:0003735">
    <property type="term" value="F:structural constituent of ribosome"/>
    <property type="evidence" value="ECO:0007669"/>
    <property type="project" value="InterPro"/>
</dbReference>
<dbReference type="EMBL" id="QZJZ01000071">
    <property type="protein sequence ID" value="RJP58140.1"/>
    <property type="molecule type" value="Genomic_DNA"/>
</dbReference>
<proteinExistence type="inferred from homology"/>
<evidence type="ECO:0000256" key="6">
    <source>
        <dbReference type="HAMAP-Rule" id="MF_01366"/>
    </source>
</evidence>
<comment type="caution">
    <text evidence="7">The sequence shown here is derived from an EMBL/GenBank/DDBJ whole genome shotgun (WGS) entry which is preliminary data.</text>
</comment>
<evidence type="ECO:0000256" key="3">
    <source>
        <dbReference type="ARBA" id="ARBA00022980"/>
    </source>
</evidence>
<dbReference type="AlphaFoldDB" id="A0A3A4QW18"/>
<sequence>MKTYSTKPADIERKWYIIDAKGLILGRLASKVAVMLRGKHKPVYSPSVDAGDYIVVINADKVRMTGKKTEQKTYQHFTGYPGGLRVESYKRMQSRKPEYVIQHAVAGMLPHNKLGRAMIKKLKIFAGTEHAHVAQQPESITV</sequence>
<dbReference type="SUPFAM" id="SSF52161">
    <property type="entry name" value="Ribosomal protein L13"/>
    <property type="match status" value="1"/>
</dbReference>
<evidence type="ECO:0000256" key="1">
    <source>
        <dbReference type="ARBA" id="ARBA00006227"/>
    </source>
</evidence>
<comment type="similarity">
    <text evidence="1 6">Belongs to the universal ribosomal protein uL13 family.</text>
</comment>
<comment type="subunit">
    <text evidence="2 6">Part of the 50S ribosomal subunit.</text>
</comment>
<evidence type="ECO:0000256" key="4">
    <source>
        <dbReference type="ARBA" id="ARBA00023274"/>
    </source>
</evidence>
<dbReference type="CDD" id="cd00392">
    <property type="entry name" value="Ribosomal_L13"/>
    <property type="match status" value="1"/>
</dbReference>
<dbReference type="HAMAP" id="MF_01366">
    <property type="entry name" value="Ribosomal_uL13"/>
    <property type="match status" value="1"/>
</dbReference>
<dbReference type="Pfam" id="PF00572">
    <property type="entry name" value="Ribosomal_L13"/>
    <property type="match status" value="1"/>
</dbReference>
<dbReference type="PIRSF" id="PIRSF002181">
    <property type="entry name" value="Ribosomal_L13"/>
    <property type="match status" value="1"/>
</dbReference>
<dbReference type="FunFam" id="3.90.1180.10:FF:000001">
    <property type="entry name" value="50S ribosomal protein L13"/>
    <property type="match status" value="1"/>
</dbReference>